<evidence type="ECO:0000313" key="1">
    <source>
        <dbReference type="EMBL" id="KAI5677585.1"/>
    </source>
</evidence>
<protein>
    <submittedName>
        <fullName evidence="1">Uncharacterized protein</fullName>
    </submittedName>
</protein>
<sequence length="326" mass="37581">MLLYEIFVNYNIFTILFLIYNNGVDLSTFEEFLEPEEYVDHEHLFATDRIFNSKPESRTSDRRPYVTLGCECGGANKLKKKPVVDDEEEEVQVKRRGPYGTKKCSCPFKLKGEQIATCENWQVFVHDWRHKHAIGVYTHGHAQAAKLTEEQLIQIELFRESHLPPRNILRFFREQNVGCAVSHLAFKKIWSEITRVVGIYDDPKNKCRHYLRMSHGLPCACELITRFDHILPIQLHAINAFWKTLEIGGPHPSARQQDMNSEMRSLTDLLHQISTGLISKVREMRRLAKGVLNPVVPEDPGVTLTSPPEVAVTTGWKKTNSTKRDK</sequence>
<gene>
    <name evidence="1" type="ORF">M9H77_08535</name>
</gene>
<keyword evidence="2" id="KW-1185">Reference proteome</keyword>
<dbReference type="Proteomes" id="UP001060085">
    <property type="component" value="Linkage Group LG02"/>
</dbReference>
<dbReference type="EMBL" id="CM044702">
    <property type="protein sequence ID" value="KAI5677585.1"/>
    <property type="molecule type" value="Genomic_DNA"/>
</dbReference>
<comment type="caution">
    <text evidence="1">The sequence shown here is derived from an EMBL/GenBank/DDBJ whole genome shotgun (WGS) entry which is preliminary data.</text>
</comment>
<organism evidence="1 2">
    <name type="scientific">Catharanthus roseus</name>
    <name type="common">Madagascar periwinkle</name>
    <name type="synonym">Vinca rosea</name>
    <dbReference type="NCBI Taxonomy" id="4058"/>
    <lineage>
        <taxon>Eukaryota</taxon>
        <taxon>Viridiplantae</taxon>
        <taxon>Streptophyta</taxon>
        <taxon>Embryophyta</taxon>
        <taxon>Tracheophyta</taxon>
        <taxon>Spermatophyta</taxon>
        <taxon>Magnoliopsida</taxon>
        <taxon>eudicotyledons</taxon>
        <taxon>Gunneridae</taxon>
        <taxon>Pentapetalae</taxon>
        <taxon>asterids</taxon>
        <taxon>lamiids</taxon>
        <taxon>Gentianales</taxon>
        <taxon>Apocynaceae</taxon>
        <taxon>Rauvolfioideae</taxon>
        <taxon>Vinceae</taxon>
        <taxon>Catharanthinae</taxon>
        <taxon>Catharanthus</taxon>
    </lineage>
</organism>
<name>A0ACC0BY45_CATRO</name>
<proteinExistence type="predicted"/>
<evidence type="ECO:0000313" key="2">
    <source>
        <dbReference type="Proteomes" id="UP001060085"/>
    </source>
</evidence>
<reference evidence="2" key="1">
    <citation type="journal article" date="2023" name="Nat. Plants">
        <title>Single-cell RNA sequencing provides a high-resolution roadmap for understanding the multicellular compartmentation of specialized metabolism.</title>
        <authorList>
            <person name="Sun S."/>
            <person name="Shen X."/>
            <person name="Li Y."/>
            <person name="Li Y."/>
            <person name="Wang S."/>
            <person name="Li R."/>
            <person name="Zhang H."/>
            <person name="Shen G."/>
            <person name="Guo B."/>
            <person name="Wei J."/>
            <person name="Xu J."/>
            <person name="St-Pierre B."/>
            <person name="Chen S."/>
            <person name="Sun C."/>
        </authorList>
    </citation>
    <scope>NUCLEOTIDE SEQUENCE [LARGE SCALE GENOMIC DNA]</scope>
</reference>
<accession>A0ACC0BY45</accession>